<protein>
    <submittedName>
        <fullName evidence="2">Uncharacterized protein</fullName>
    </submittedName>
</protein>
<feature type="signal peptide" evidence="1">
    <location>
        <begin position="1"/>
        <end position="23"/>
    </location>
</feature>
<evidence type="ECO:0000256" key="1">
    <source>
        <dbReference type="SAM" id="SignalP"/>
    </source>
</evidence>
<keyword evidence="1" id="KW-0732">Signal</keyword>
<evidence type="ECO:0000313" key="2">
    <source>
        <dbReference type="EMBL" id="PMD66938.1"/>
    </source>
</evidence>
<evidence type="ECO:0000313" key="3">
    <source>
        <dbReference type="Proteomes" id="UP000235371"/>
    </source>
</evidence>
<dbReference type="GeneID" id="36590327"/>
<sequence length="115" mass="11981">MAIPAKMILKLAFAALATRTAIAAPRDSADSAVIGWETEDDSIALNGCYNNGPTFAEVGFQDGSFIGGPCAFIFQGDYDDGGVKRTCINGNPGDRVTLSVQRFGGSGRGSLSEQD</sequence>
<accession>A0A2J6TVE5</accession>
<dbReference type="InParanoid" id="A0A2J6TVE5"/>
<gene>
    <name evidence="2" type="ORF">K444DRAFT_623187</name>
</gene>
<proteinExistence type="predicted"/>
<feature type="chain" id="PRO_5014370095" evidence="1">
    <location>
        <begin position="24"/>
        <end position="115"/>
    </location>
</feature>
<reference evidence="2 3" key="1">
    <citation type="submission" date="2016-04" db="EMBL/GenBank/DDBJ databases">
        <title>A degradative enzymes factory behind the ericoid mycorrhizal symbiosis.</title>
        <authorList>
            <consortium name="DOE Joint Genome Institute"/>
            <person name="Martino E."/>
            <person name="Morin E."/>
            <person name="Grelet G."/>
            <person name="Kuo A."/>
            <person name="Kohler A."/>
            <person name="Daghino S."/>
            <person name="Barry K."/>
            <person name="Choi C."/>
            <person name="Cichocki N."/>
            <person name="Clum A."/>
            <person name="Copeland A."/>
            <person name="Hainaut M."/>
            <person name="Haridas S."/>
            <person name="Labutti K."/>
            <person name="Lindquist E."/>
            <person name="Lipzen A."/>
            <person name="Khouja H.-R."/>
            <person name="Murat C."/>
            <person name="Ohm R."/>
            <person name="Olson A."/>
            <person name="Spatafora J."/>
            <person name="Veneault-Fourrey C."/>
            <person name="Henrissat B."/>
            <person name="Grigoriev I."/>
            <person name="Martin F."/>
            <person name="Perotto S."/>
        </authorList>
    </citation>
    <scope>NUCLEOTIDE SEQUENCE [LARGE SCALE GENOMIC DNA]</scope>
    <source>
        <strain evidence="2 3">E</strain>
    </source>
</reference>
<dbReference type="OrthoDB" id="3621332at2759"/>
<dbReference type="RefSeq" id="XP_024743842.1">
    <property type="nucleotide sequence ID" value="XM_024882250.1"/>
</dbReference>
<name>A0A2J6TVE5_9HELO</name>
<dbReference type="AlphaFoldDB" id="A0A2J6TVE5"/>
<dbReference type="Proteomes" id="UP000235371">
    <property type="component" value="Unassembled WGS sequence"/>
</dbReference>
<dbReference type="EMBL" id="KZ613740">
    <property type="protein sequence ID" value="PMD66938.1"/>
    <property type="molecule type" value="Genomic_DNA"/>
</dbReference>
<organism evidence="2 3">
    <name type="scientific">Hyaloscypha bicolor E</name>
    <dbReference type="NCBI Taxonomy" id="1095630"/>
    <lineage>
        <taxon>Eukaryota</taxon>
        <taxon>Fungi</taxon>
        <taxon>Dikarya</taxon>
        <taxon>Ascomycota</taxon>
        <taxon>Pezizomycotina</taxon>
        <taxon>Leotiomycetes</taxon>
        <taxon>Helotiales</taxon>
        <taxon>Hyaloscyphaceae</taxon>
        <taxon>Hyaloscypha</taxon>
        <taxon>Hyaloscypha bicolor</taxon>
    </lineage>
</organism>
<keyword evidence="3" id="KW-1185">Reference proteome</keyword>